<dbReference type="FunFam" id="3.90.1170.40:FF:000004">
    <property type="entry name" value="Molybdopterin biosynthesis protein MoeE"/>
    <property type="match status" value="1"/>
</dbReference>
<protein>
    <recommendedName>
        <fullName evidence="9">Molybdopterin synthase catalytic subunit 1</fullName>
        <ecNumber evidence="3">2.8.1.12</ecNumber>
    </recommendedName>
    <alternativeName>
        <fullName evidence="13">MPT synthase subunit 2 1</fullName>
    </alternativeName>
    <alternativeName>
        <fullName evidence="10">Molybdenum cofactor biosynthesis protein E 1</fullName>
    </alternativeName>
    <alternativeName>
        <fullName evidence="11">Molybdopterin-converting factor large subunit 1</fullName>
    </alternativeName>
    <alternativeName>
        <fullName evidence="12">Molybdopterin-converting factor subunit 2 1</fullName>
    </alternativeName>
</protein>
<evidence type="ECO:0000256" key="8">
    <source>
        <dbReference type="ARBA" id="ARBA00049878"/>
    </source>
</evidence>
<evidence type="ECO:0000256" key="6">
    <source>
        <dbReference type="ARBA" id="ARBA00025448"/>
    </source>
</evidence>
<evidence type="ECO:0000313" key="14">
    <source>
        <dbReference type="EMBL" id="PJJ56633.1"/>
    </source>
</evidence>
<dbReference type="InterPro" id="IPR036563">
    <property type="entry name" value="MoaE_sf"/>
</dbReference>
<evidence type="ECO:0000256" key="13">
    <source>
        <dbReference type="ARBA" id="ARBA00080739"/>
    </source>
</evidence>
<reference evidence="14 15" key="1">
    <citation type="submission" date="2017-11" db="EMBL/GenBank/DDBJ databases">
        <title>Genomic Encyclopedia of Archaeal and Bacterial Type Strains, Phase II (KMG-II): From Individual Species to Whole Genera.</title>
        <authorList>
            <person name="Goeker M."/>
        </authorList>
    </citation>
    <scope>NUCLEOTIDE SEQUENCE [LARGE SCALE GENOMIC DNA]</scope>
    <source>
        <strain evidence="14 15">DSM 27763</strain>
    </source>
</reference>
<proteinExistence type="inferred from homology"/>
<gene>
    <name evidence="14" type="ORF">CLV56_0844</name>
</gene>
<comment type="catalytic activity">
    <reaction evidence="8">
        <text>2 [molybdopterin-synthase sulfur-carrier protein]-C-terminal-Gly-aminoethanethioate + cyclic pyranopterin phosphate + H2O = molybdopterin + 2 [molybdopterin-synthase sulfur-carrier protein]-C-terminal Gly-Gly + 2 H(+)</text>
        <dbReference type="Rhea" id="RHEA:26333"/>
        <dbReference type="Rhea" id="RHEA-COMP:12202"/>
        <dbReference type="Rhea" id="RHEA-COMP:19907"/>
        <dbReference type="ChEBI" id="CHEBI:15377"/>
        <dbReference type="ChEBI" id="CHEBI:15378"/>
        <dbReference type="ChEBI" id="CHEBI:58698"/>
        <dbReference type="ChEBI" id="CHEBI:59648"/>
        <dbReference type="ChEBI" id="CHEBI:90778"/>
        <dbReference type="ChEBI" id="CHEBI:232372"/>
        <dbReference type="EC" id="2.8.1.12"/>
    </reaction>
</comment>
<dbReference type="CDD" id="cd00756">
    <property type="entry name" value="MoaE"/>
    <property type="match status" value="1"/>
</dbReference>
<evidence type="ECO:0000256" key="4">
    <source>
        <dbReference type="ARBA" id="ARBA00022679"/>
    </source>
</evidence>
<evidence type="ECO:0000313" key="15">
    <source>
        <dbReference type="Proteomes" id="UP000230842"/>
    </source>
</evidence>
<name>A0A0B2B0M1_9ACTN</name>
<organism evidence="14 15">
    <name type="scientific">Mumia flava</name>
    <dbReference type="NCBI Taxonomy" id="1348852"/>
    <lineage>
        <taxon>Bacteria</taxon>
        <taxon>Bacillati</taxon>
        <taxon>Actinomycetota</taxon>
        <taxon>Actinomycetes</taxon>
        <taxon>Propionibacteriales</taxon>
        <taxon>Nocardioidaceae</taxon>
        <taxon>Mumia</taxon>
    </lineage>
</organism>
<keyword evidence="5" id="KW-0501">Molybdenum cofactor biosynthesis</keyword>
<evidence type="ECO:0000256" key="9">
    <source>
        <dbReference type="ARBA" id="ARBA00072424"/>
    </source>
</evidence>
<evidence type="ECO:0000256" key="3">
    <source>
        <dbReference type="ARBA" id="ARBA00011950"/>
    </source>
</evidence>
<dbReference type="Gene3D" id="3.90.1170.40">
    <property type="entry name" value="Molybdopterin biosynthesis MoaE subunit"/>
    <property type="match status" value="1"/>
</dbReference>
<dbReference type="RefSeq" id="WP_039370865.1">
    <property type="nucleotide sequence ID" value="NZ_PGEZ01000001.1"/>
</dbReference>
<evidence type="ECO:0000256" key="12">
    <source>
        <dbReference type="ARBA" id="ARBA00080680"/>
    </source>
</evidence>
<accession>A0A0B2B0M1</accession>
<comment type="pathway">
    <text evidence="1">Cofactor biosynthesis; molybdopterin biosynthesis.</text>
</comment>
<dbReference type="Proteomes" id="UP000230842">
    <property type="component" value="Unassembled WGS sequence"/>
</dbReference>
<evidence type="ECO:0000256" key="2">
    <source>
        <dbReference type="ARBA" id="ARBA00005426"/>
    </source>
</evidence>
<evidence type="ECO:0000256" key="5">
    <source>
        <dbReference type="ARBA" id="ARBA00023150"/>
    </source>
</evidence>
<dbReference type="PANTHER" id="PTHR23404">
    <property type="entry name" value="MOLYBDOPTERIN SYNTHASE RELATED"/>
    <property type="match status" value="1"/>
</dbReference>
<keyword evidence="15" id="KW-1185">Reference proteome</keyword>
<evidence type="ECO:0000256" key="1">
    <source>
        <dbReference type="ARBA" id="ARBA00005046"/>
    </source>
</evidence>
<dbReference type="AlphaFoldDB" id="A0A0B2B0M1"/>
<dbReference type="GO" id="GO:0030366">
    <property type="term" value="F:molybdopterin synthase activity"/>
    <property type="evidence" value="ECO:0007669"/>
    <property type="project" value="UniProtKB-EC"/>
</dbReference>
<evidence type="ECO:0000256" key="11">
    <source>
        <dbReference type="ARBA" id="ARBA00078352"/>
    </source>
</evidence>
<keyword evidence="4" id="KW-0808">Transferase</keyword>
<dbReference type="SUPFAM" id="SSF54690">
    <property type="entry name" value="Molybdopterin synthase subunit MoaE"/>
    <property type="match status" value="1"/>
</dbReference>
<comment type="subunit">
    <text evidence="7">Heterotetramer of 2 MoaD subunits and 2 MoaE subunits. Also stable as homodimer. The enzyme changes between these two forms during catalysis.</text>
</comment>
<comment type="caution">
    <text evidence="14">The sequence shown here is derived from an EMBL/GenBank/DDBJ whole genome shotgun (WGS) entry which is preliminary data.</text>
</comment>
<dbReference type="Pfam" id="PF02391">
    <property type="entry name" value="MoaE"/>
    <property type="match status" value="1"/>
</dbReference>
<comment type="similarity">
    <text evidence="2">Belongs to the MoaE family.</text>
</comment>
<dbReference type="EMBL" id="PGEZ01000001">
    <property type="protein sequence ID" value="PJJ56633.1"/>
    <property type="molecule type" value="Genomic_DNA"/>
</dbReference>
<dbReference type="OrthoDB" id="9794429at2"/>
<dbReference type="GO" id="GO:0006777">
    <property type="term" value="P:Mo-molybdopterin cofactor biosynthetic process"/>
    <property type="evidence" value="ECO:0007669"/>
    <property type="project" value="UniProtKB-KW"/>
</dbReference>
<evidence type="ECO:0000256" key="10">
    <source>
        <dbReference type="ARBA" id="ARBA00076955"/>
    </source>
</evidence>
<comment type="function">
    <text evidence="6">Converts molybdopterin precursor Z into molybdopterin. This requires the incorporation of two sulfur atoms into precursor Z to generate a dithiolene group. The sulfur is provided by MoaD.</text>
</comment>
<dbReference type="EC" id="2.8.1.12" evidence="3"/>
<evidence type="ECO:0000256" key="7">
    <source>
        <dbReference type="ARBA" id="ARBA00026066"/>
    </source>
</evidence>
<dbReference type="InterPro" id="IPR003448">
    <property type="entry name" value="Mopterin_biosynth_MoaE"/>
</dbReference>
<sequence>MSDVIRLVDVRDEPLDLTEVFETVGDDVAGAVAMFVGTVRDHDGGRGVDALSYSSHPSVFDAMNAVASSVAEECAVTALAVVHRIGALEVGDVAVVAAASAPHRPEAFAACRELIERLKAQVPIWKLQLFDDGSEEWVGTP</sequence>